<dbReference type="EMBL" id="JH816757">
    <property type="protein sequence ID" value="EKC33482.1"/>
    <property type="molecule type" value="Genomic_DNA"/>
</dbReference>
<dbReference type="GO" id="GO:0005576">
    <property type="term" value="C:extracellular region"/>
    <property type="evidence" value="ECO:0007669"/>
    <property type="project" value="InterPro"/>
</dbReference>
<protein>
    <submittedName>
        <fullName evidence="2">Apolipoprotein L3</fullName>
    </submittedName>
</protein>
<dbReference type="Pfam" id="PF05461">
    <property type="entry name" value="ApoL"/>
    <property type="match status" value="1"/>
</dbReference>
<dbReference type="GO" id="GO:0006869">
    <property type="term" value="P:lipid transport"/>
    <property type="evidence" value="ECO:0007669"/>
    <property type="project" value="InterPro"/>
</dbReference>
<comment type="similarity">
    <text evidence="1">Belongs to the apolipoprotein L family.</text>
</comment>
<evidence type="ECO:0000313" key="2">
    <source>
        <dbReference type="EMBL" id="EKC33482.1"/>
    </source>
</evidence>
<keyword evidence="2" id="KW-0449">Lipoprotein</keyword>
<reference evidence="2" key="1">
    <citation type="journal article" date="2012" name="Nature">
        <title>The oyster genome reveals stress adaptation and complexity of shell formation.</title>
        <authorList>
            <person name="Zhang G."/>
            <person name="Fang X."/>
            <person name="Guo X."/>
            <person name="Li L."/>
            <person name="Luo R."/>
            <person name="Xu F."/>
            <person name="Yang P."/>
            <person name="Zhang L."/>
            <person name="Wang X."/>
            <person name="Qi H."/>
            <person name="Xiong Z."/>
            <person name="Que H."/>
            <person name="Xie Y."/>
            <person name="Holland P.W."/>
            <person name="Paps J."/>
            <person name="Zhu Y."/>
            <person name="Wu F."/>
            <person name="Chen Y."/>
            <person name="Wang J."/>
            <person name="Peng C."/>
            <person name="Meng J."/>
            <person name="Yang L."/>
            <person name="Liu J."/>
            <person name="Wen B."/>
            <person name="Zhang N."/>
            <person name="Huang Z."/>
            <person name="Zhu Q."/>
            <person name="Feng Y."/>
            <person name="Mount A."/>
            <person name="Hedgecock D."/>
            <person name="Xu Z."/>
            <person name="Liu Y."/>
            <person name="Domazet-Loso T."/>
            <person name="Du Y."/>
            <person name="Sun X."/>
            <person name="Zhang S."/>
            <person name="Liu B."/>
            <person name="Cheng P."/>
            <person name="Jiang X."/>
            <person name="Li J."/>
            <person name="Fan D."/>
            <person name="Wang W."/>
            <person name="Fu W."/>
            <person name="Wang T."/>
            <person name="Wang B."/>
            <person name="Zhang J."/>
            <person name="Peng Z."/>
            <person name="Li Y."/>
            <person name="Li N."/>
            <person name="Wang J."/>
            <person name="Chen M."/>
            <person name="He Y."/>
            <person name="Tan F."/>
            <person name="Song X."/>
            <person name="Zheng Q."/>
            <person name="Huang R."/>
            <person name="Yang H."/>
            <person name="Du X."/>
            <person name="Chen L."/>
            <person name="Yang M."/>
            <person name="Gaffney P.M."/>
            <person name="Wang S."/>
            <person name="Luo L."/>
            <person name="She Z."/>
            <person name="Ming Y."/>
            <person name="Huang W."/>
            <person name="Zhang S."/>
            <person name="Huang B."/>
            <person name="Zhang Y."/>
            <person name="Qu T."/>
            <person name="Ni P."/>
            <person name="Miao G."/>
            <person name="Wang J."/>
            <person name="Wang Q."/>
            <person name="Steinberg C.E."/>
            <person name="Wang H."/>
            <person name="Li N."/>
            <person name="Qian L."/>
            <person name="Zhang G."/>
            <person name="Li Y."/>
            <person name="Yang H."/>
            <person name="Liu X."/>
            <person name="Wang J."/>
            <person name="Yin Y."/>
            <person name="Wang J."/>
        </authorList>
    </citation>
    <scope>NUCLEOTIDE SEQUENCE [LARGE SCALE GENOMIC DNA]</scope>
    <source>
        <strain evidence="2">05x7-T-G4-1.051#20</strain>
    </source>
</reference>
<dbReference type="PANTHER" id="PTHR14096">
    <property type="entry name" value="APOLIPOPROTEIN L"/>
    <property type="match status" value="1"/>
</dbReference>
<dbReference type="GO" id="GO:0008289">
    <property type="term" value="F:lipid binding"/>
    <property type="evidence" value="ECO:0007669"/>
    <property type="project" value="InterPro"/>
</dbReference>
<accession>K1Q9S4</accession>
<dbReference type="PANTHER" id="PTHR14096:SF28">
    <property type="entry name" value="APOLIPOPROTEIN L, 1-RELATED"/>
    <property type="match status" value="1"/>
</dbReference>
<dbReference type="InterPro" id="IPR008405">
    <property type="entry name" value="ApoL"/>
</dbReference>
<dbReference type="GO" id="GO:0042157">
    <property type="term" value="P:lipoprotein metabolic process"/>
    <property type="evidence" value="ECO:0007669"/>
    <property type="project" value="InterPro"/>
</dbReference>
<dbReference type="InParanoid" id="K1Q9S4"/>
<dbReference type="HOGENOM" id="CLU_1125473_0_0_1"/>
<organism evidence="2">
    <name type="scientific">Magallana gigas</name>
    <name type="common">Pacific oyster</name>
    <name type="synonym">Crassostrea gigas</name>
    <dbReference type="NCBI Taxonomy" id="29159"/>
    <lineage>
        <taxon>Eukaryota</taxon>
        <taxon>Metazoa</taxon>
        <taxon>Spiralia</taxon>
        <taxon>Lophotrochozoa</taxon>
        <taxon>Mollusca</taxon>
        <taxon>Bivalvia</taxon>
        <taxon>Autobranchia</taxon>
        <taxon>Pteriomorphia</taxon>
        <taxon>Ostreida</taxon>
        <taxon>Ostreoidea</taxon>
        <taxon>Ostreidae</taxon>
        <taxon>Magallana</taxon>
    </lineage>
</organism>
<dbReference type="GO" id="GO:0016020">
    <property type="term" value="C:membrane"/>
    <property type="evidence" value="ECO:0007669"/>
    <property type="project" value="TreeGrafter"/>
</dbReference>
<name>K1Q9S4_MAGGI</name>
<sequence length="307" mass="32690">MKNENVVPIDHGWAWVILLGAGPKRMECMVSFVKARDYYNETWATERREILKELESFRDEIQRQAKIHSIGSITYSSVGLVGGGLAIAGIVTAPFTFGASLGLTVAGIVTGVTSGVAGVTHGAVKFGIVKKQCNNAKTSLENHDKSCKEMKSLLELLKQDIDTIEASIKDGNELKTSFVGEGFQGVGGTVGVVKGVVNLVNNSKAVEVYRITGSVDEVARVLRLGTALDDIVPSALKDVSKGVTKLSTKALSVLAAVGIVIDLGALIYSAVDLSKINKGKLCTEAVKLQSVIAQMQDEYNALTKCFN</sequence>
<proteinExistence type="inferred from homology"/>
<gene>
    <name evidence="2" type="ORF">CGI_10015271</name>
</gene>
<dbReference type="AlphaFoldDB" id="K1Q9S4"/>
<evidence type="ECO:0000256" key="1">
    <source>
        <dbReference type="ARBA" id="ARBA00010090"/>
    </source>
</evidence>